<evidence type="ECO:0000256" key="3">
    <source>
        <dbReference type="ARBA" id="ARBA00022670"/>
    </source>
</evidence>
<dbReference type="Pfam" id="PF00089">
    <property type="entry name" value="Trypsin"/>
    <property type="match status" value="1"/>
</dbReference>
<feature type="domain" description="Peptidase S1" evidence="11">
    <location>
        <begin position="34"/>
        <end position="271"/>
    </location>
</feature>
<evidence type="ECO:0000256" key="4">
    <source>
        <dbReference type="ARBA" id="ARBA00022729"/>
    </source>
</evidence>
<evidence type="ECO:0000313" key="13">
    <source>
        <dbReference type="RefSeq" id="XP_023178431.2"/>
    </source>
</evidence>
<feature type="chain" id="PRO_5026749928" evidence="10">
    <location>
        <begin position="20"/>
        <end position="274"/>
    </location>
</feature>
<keyword evidence="5 9" id="KW-0378">Hydrolase</keyword>
<dbReference type="PROSITE" id="PS50240">
    <property type="entry name" value="TRYPSIN_DOM"/>
    <property type="match status" value="1"/>
</dbReference>
<evidence type="ECO:0000259" key="11">
    <source>
        <dbReference type="PROSITE" id="PS50240"/>
    </source>
</evidence>
<dbReference type="AlphaFoldDB" id="A0A6J1MN42"/>
<evidence type="ECO:0000256" key="7">
    <source>
        <dbReference type="ARBA" id="ARBA00023145"/>
    </source>
</evidence>
<dbReference type="OMA" id="PGEHVPY"/>
<dbReference type="InterPro" id="IPR043504">
    <property type="entry name" value="Peptidase_S1_PA_chymotrypsin"/>
</dbReference>
<evidence type="ECO:0000256" key="9">
    <source>
        <dbReference type="RuleBase" id="RU363034"/>
    </source>
</evidence>
<comment type="subcellular location">
    <subcellularLocation>
        <location evidence="1">Secreted</location>
        <location evidence="1">Extracellular space</location>
    </subcellularLocation>
</comment>
<dbReference type="InterPro" id="IPR050430">
    <property type="entry name" value="Peptidase_S1"/>
</dbReference>
<accession>A0A6J1MN42</accession>
<dbReference type="FunFam" id="2.40.10.10:FF:000036">
    <property type="entry name" value="Trypsin beta"/>
    <property type="match status" value="1"/>
</dbReference>
<evidence type="ECO:0000256" key="5">
    <source>
        <dbReference type="ARBA" id="ARBA00022801"/>
    </source>
</evidence>
<dbReference type="CDD" id="cd00190">
    <property type="entry name" value="Tryp_SPc"/>
    <property type="match status" value="1"/>
</dbReference>
<dbReference type="Proteomes" id="UP000504633">
    <property type="component" value="Unplaced"/>
</dbReference>
<dbReference type="GO" id="GO:0004252">
    <property type="term" value="F:serine-type endopeptidase activity"/>
    <property type="evidence" value="ECO:0007669"/>
    <property type="project" value="InterPro"/>
</dbReference>
<sequence length="274" mass="29701">MALIELILWIALSLGSATARHNSRQPTGHAPTRIVGGSNVPQGEYVPYQVSLQYQTGEGQAHFCGGSIIAPDRILTAAHCCDGMNVTRMSIVAGIRNLDEKGGSRSRVVSFVIHPAYKALKTSDIAVLTIDPPLVYNNVSVAPIEFSSDEFVGSGVPVTLTGWGLRFPAPFPFLDNLNFPNTLQRMSYRTITNRECQQRGMEYVTDTEICARGIFRGACSGDSGGPLVRNDNGLKQVGVVSYGLVVCGLFVSPDVYTRVSTFRNWIQQGIEATN</sequence>
<keyword evidence="4 10" id="KW-0732">Signal</keyword>
<dbReference type="InterPro" id="IPR001254">
    <property type="entry name" value="Trypsin_dom"/>
</dbReference>
<evidence type="ECO:0000256" key="10">
    <source>
        <dbReference type="SAM" id="SignalP"/>
    </source>
</evidence>
<dbReference type="InterPro" id="IPR009003">
    <property type="entry name" value="Peptidase_S1_PA"/>
</dbReference>
<evidence type="ECO:0000256" key="8">
    <source>
        <dbReference type="ARBA" id="ARBA00023157"/>
    </source>
</evidence>
<reference evidence="13" key="1">
    <citation type="submission" date="2025-08" db="UniProtKB">
        <authorList>
            <consortium name="RefSeq"/>
        </authorList>
    </citation>
    <scope>IDENTIFICATION</scope>
    <source>
        <strain evidence="13">15085-1641.00</strain>
        <tissue evidence="13">Whole body</tissue>
    </source>
</reference>
<dbReference type="KEGG" id="dhe:111604564"/>
<dbReference type="InterPro" id="IPR001314">
    <property type="entry name" value="Peptidase_S1A"/>
</dbReference>
<dbReference type="PRINTS" id="PR00722">
    <property type="entry name" value="CHYMOTRYPSIN"/>
</dbReference>
<evidence type="ECO:0000313" key="12">
    <source>
        <dbReference type="Proteomes" id="UP000504633"/>
    </source>
</evidence>
<keyword evidence="12" id="KW-1185">Reference proteome</keyword>
<keyword evidence="7" id="KW-0865">Zymogen</keyword>
<keyword evidence="8" id="KW-1015">Disulfide bond</keyword>
<dbReference type="SMART" id="SM00020">
    <property type="entry name" value="Tryp_SPc"/>
    <property type="match status" value="1"/>
</dbReference>
<dbReference type="Gene3D" id="2.40.10.10">
    <property type="entry name" value="Trypsin-like serine proteases"/>
    <property type="match status" value="1"/>
</dbReference>
<dbReference type="FunFam" id="2.40.10.10:FF:000068">
    <property type="entry name" value="transmembrane protease serine 2"/>
    <property type="match status" value="1"/>
</dbReference>
<dbReference type="PANTHER" id="PTHR24276">
    <property type="entry name" value="POLYSERASE-RELATED"/>
    <property type="match status" value="1"/>
</dbReference>
<keyword evidence="3 9" id="KW-0645">Protease</keyword>
<protein>
    <submittedName>
        <fullName evidence="13">Chymotrypsin-1</fullName>
    </submittedName>
</protein>
<name>A0A6J1MN42_DROHY</name>
<organism evidence="12 13">
    <name type="scientific">Drosophila hydei</name>
    <name type="common">Fruit fly</name>
    <dbReference type="NCBI Taxonomy" id="7224"/>
    <lineage>
        <taxon>Eukaryota</taxon>
        <taxon>Metazoa</taxon>
        <taxon>Ecdysozoa</taxon>
        <taxon>Arthropoda</taxon>
        <taxon>Hexapoda</taxon>
        <taxon>Insecta</taxon>
        <taxon>Pterygota</taxon>
        <taxon>Neoptera</taxon>
        <taxon>Endopterygota</taxon>
        <taxon>Diptera</taxon>
        <taxon>Brachycera</taxon>
        <taxon>Muscomorpha</taxon>
        <taxon>Ephydroidea</taxon>
        <taxon>Drosophilidae</taxon>
        <taxon>Drosophila</taxon>
    </lineage>
</organism>
<proteinExistence type="inferred from homology"/>
<dbReference type="InterPro" id="IPR033116">
    <property type="entry name" value="TRYPSIN_SER"/>
</dbReference>
<dbReference type="InterPro" id="IPR018114">
    <property type="entry name" value="TRYPSIN_HIS"/>
</dbReference>
<dbReference type="GO" id="GO:0005576">
    <property type="term" value="C:extracellular region"/>
    <property type="evidence" value="ECO:0007669"/>
    <property type="project" value="UniProtKB-SubCell"/>
</dbReference>
<dbReference type="PANTHER" id="PTHR24276:SF95">
    <property type="entry name" value="PEPTIDASE S1 DOMAIN-CONTAINING PROTEIN"/>
    <property type="match status" value="1"/>
</dbReference>
<dbReference type="GO" id="GO:0006508">
    <property type="term" value="P:proteolysis"/>
    <property type="evidence" value="ECO:0007669"/>
    <property type="project" value="UniProtKB-KW"/>
</dbReference>
<dbReference type="SUPFAM" id="SSF50494">
    <property type="entry name" value="Trypsin-like serine proteases"/>
    <property type="match status" value="1"/>
</dbReference>
<feature type="signal peptide" evidence="10">
    <location>
        <begin position="1"/>
        <end position="19"/>
    </location>
</feature>
<keyword evidence="6 9" id="KW-0720">Serine protease</keyword>
<comment type="similarity">
    <text evidence="2">Belongs to the peptidase S1 family.</text>
</comment>
<dbReference type="RefSeq" id="XP_023178431.2">
    <property type="nucleotide sequence ID" value="XM_023322663.2"/>
</dbReference>
<dbReference type="OrthoDB" id="6755574at2759"/>
<dbReference type="PROSITE" id="PS00134">
    <property type="entry name" value="TRYPSIN_HIS"/>
    <property type="match status" value="1"/>
</dbReference>
<gene>
    <name evidence="13" type="primary">LOC111604564</name>
</gene>
<dbReference type="PROSITE" id="PS00135">
    <property type="entry name" value="TRYPSIN_SER"/>
    <property type="match status" value="1"/>
</dbReference>
<dbReference type="GeneID" id="111604564"/>
<evidence type="ECO:0000256" key="6">
    <source>
        <dbReference type="ARBA" id="ARBA00022825"/>
    </source>
</evidence>
<evidence type="ECO:0000256" key="2">
    <source>
        <dbReference type="ARBA" id="ARBA00007664"/>
    </source>
</evidence>
<evidence type="ECO:0000256" key="1">
    <source>
        <dbReference type="ARBA" id="ARBA00004239"/>
    </source>
</evidence>